<dbReference type="PROSITE" id="PS50106">
    <property type="entry name" value="PDZ"/>
    <property type="match status" value="1"/>
</dbReference>
<dbReference type="GO" id="GO:0004252">
    <property type="term" value="F:serine-type endopeptidase activity"/>
    <property type="evidence" value="ECO:0007669"/>
    <property type="project" value="InterPro"/>
</dbReference>
<evidence type="ECO:0000256" key="3">
    <source>
        <dbReference type="ARBA" id="ARBA00022801"/>
    </source>
</evidence>
<reference evidence="7 8" key="1">
    <citation type="submission" date="2016-04" db="EMBL/GenBank/DDBJ databases">
        <title>Deep-sea bacteria in the southern Pacific.</title>
        <authorList>
            <person name="Tang K."/>
        </authorList>
    </citation>
    <scope>NUCLEOTIDE SEQUENCE [LARGE SCALE GENOMIC DNA]</scope>
    <source>
        <strain evidence="7 8">JLT2014</strain>
    </source>
</reference>
<dbReference type="KEGG" id="paby:Ga0080574_TMP1513"/>
<feature type="domain" description="PDZ" evidence="6">
    <location>
        <begin position="279"/>
        <end position="317"/>
    </location>
</feature>
<dbReference type="OrthoDB" id="9758917at2"/>
<organism evidence="7 8">
    <name type="scientific">Salipiger abyssi</name>
    <dbReference type="NCBI Taxonomy" id="1250539"/>
    <lineage>
        <taxon>Bacteria</taxon>
        <taxon>Pseudomonadati</taxon>
        <taxon>Pseudomonadota</taxon>
        <taxon>Alphaproteobacteria</taxon>
        <taxon>Rhodobacterales</taxon>
        <taxon>Roseobacteraceae</taxon>
        <taxon>Salipiger</taxon>
    </lineage>
</organism>
<dbReference type="InterPro" id="IPR041489">
    <property type="entry name" value="PDZ_6"/>
</dbReference>
<dbReference type="PRINTS" id="PR00834">
    <property type="entry name" value="PROTEASES2C"/>
</dbReference>
<sequence precursor="true">MLRICLVALSLAAAPLAAQTPEPRVPESQAEISLSFAPLVKEATPAVVNIYARRVVQSRSPFAGDPLFGNLFRDFGGRPRVQNSLGSGVILSEDGIVVSNYHVVGQATDIRVVLNNGAEYEASVLIGDEEADLAILKLEDAGEMPFLPLRDSDTVEVGELVLAIGNPFGVGQTVSSGIVSGLARSGTATGNARGYFIQTDAPINPGNSGGALIDVKGRLIGVNTSILTRSGGSNGIGFAIPSALVAQFVDQARAGNDDFERPWAGMTGQPVNADISESLGLGLPNGVLIADLHPQSPFAEAGLEVGDVVLDVDGQPVNTPPEMLFRMSVRGLGHVARIRYLHDGAPQEAKVEMIAAPETPPREAVTLDEDAVLPGLALARINPAVGAELNLPLPDDGVVVTDPGPYGTRIGLRPGDVLRAINGRAVEKTGDVGRLLKRAAPRVRIDALRGGGRVSLRFRT</sequence>
<dbReference type="Pfam" id="PF17820">
    <property type="entry name" value="PDZ_6"/>
    <property type="match status" value="1"/>
</dbReference>
<dbReference type="PANTHER" id="PTHR22939:SF129">
    <property type="entry name" value="SERINE PROTEASE HTRA2, MITOCHONDRIAL"/>
    <property type="match status" value="1"/>
</dbReference>
<dbReference type="PANTHER" id="PTHR22939">
    <property type="entry name" value="SERINE PROTEASE FAMILY S1C HTRA-RELATED"/>
    <property type="match status" value="1"/>
</dbReference>
<name>A0A1P8UR57_9RHOB</name>
<dbReference type="STRING" id="1250539.Ga0080574_TMP1513"/>
<dbReference type="Pfam" id="PF13180">
    <property type="entry name" value="PDZ_2"/>
    <property type="match status" value="1"/>
</dbReference>
<dbReference type="InterPro" id="IPR001940">
    <property type="entry name" value="Peptidase_S1C"/>
</dbReference>
<dbReference type="SUPFAM" id="SSF50156">
    <property type="entry name" value="PDZ domain-like"/>
    <property type="match status" value="2"/>
</dbReference>
<keyword evidence="8" id="KW-1185">Reference proteome</keyword>
<dbReference type="InterPro" id="IPR036034">
    <property type="entry name" value="PDZ_sf"/>
</dbReference>
<dbReference type="AlphaFoldDB" id="A0A1P8UR57"/>
<evidence type="ECO:0000256" key="4">
    <source>
        <dbReference type="ARBA" id="ARBA00022825"/>
    </source>
</evidence>
<feature type="chain" id="PRO_5012275519" evidence="5">
    <location>
        <begin position="21"/>
        <end position="460"/>
    </location>
</feature>
<keyword evidence="2 7" id="KW-0645">Protease</keyword>
<evidence type="ECO:0000256" key="5">
    <source>
        <dbReference type="SAM" id="SignalP"/>
    </source>
</evidence>
<accession>A0A1P8UR57</accession>
<dbReference type="InterPro" id="IPR009003">
    <property type="entry name" value="Peptidase_S1_PA"/>
</dbReference>
<dbReference type="Proteomes" id="UP000187059">
    <property type="component" value="Chromosome"/>
</dbReference>
<dbReference type="Pfam" id="PF13365">
    <property type="entry name" value="Trypsin_2"/>
    <property type="match status" value="1"/>
</dbReference>
<feature type="signal peptide" evidence="5">
    <location>
        <begin position="1"/>
        <end position="20"/>
    </location>
</feature>
<evidence type="ECO:0000313" key="7">
    <source>
        <dbReference type="EMBL" id="APZ51847.1"/>
    </source>
</evidence>
<evidence type="ECO:0000259" key="6">
    <source>
        <dbReference type="PROSITE" id="PS50106"/>
    </source>
</evidence>
<keyword evidence="3" id="KW-0378">Hydrolase</keyword>
<dbReference type="Gene3D" id="2.30.42.10">
    <property type="match status" value="1"/>
</dbReference>
<protein>
    <submittedName>
        <fullName evidence="7">Do/DeqQ family serine protease</fullName>
    </submittedName>
</protein>
<dbReference type="Gene3D" id="2.30.42.60">
    <property type="match status" value="1"/>
</dbReference>
<proteinExistence type="inferred from homology"/>
<evidence type="ECO:0000256" key="2">
    <source>
        <dbReference type="ARBA" id="ARBA00022670"/>
    </source>
</evidence>
<dbReference type="SUPFAM" id="SSF50494">
    <property type="entry name" value="Trypsin-like serine proteases"/>
    <property type="match status" value="1"/>
</dbReference>
<dbReference type="RefSeq" id="WP_076696699.1">
    <property type="nucleotide sequence ID" value="NZ_CP015093.1"/>
</dbReference>
<dbReference type="InterPro" id="IPR001478">
    <property type="entry name" value="PDZ"/>
</dbReference>
<dbReference type="SMART" id="SM00228">
    <property type="entry name" value="PDZ"/>
    <property type="match status" value="2"/>
</dbReference>
<evidence type="ECO:0000313" key="8">
    <source>
        <dbReference type="Proteomes" id="UP000187059"/>
    </source>
</evidence>
<dbReference type="EMBL" id="CP015093">
    <property type="protein sequence ID" value="APZ51847.1"/>
    <property type="molecule type" value="Genomic_DNA"/>
</dbReference>
<keyword evidence="5" id="KW-0732">Signal</keyword>
<comment type="similarity">
    <text evidence="1">Belongs to the peptidase S1C family.</text>
</comment>
<dbReference type="GO" id="GO:0006508">
    <property type="term" value="P:proteolysis"/>
    <property type="evidence" value="ECO:0007669"/>
    <property type="project" value="UniProtKB-KW"/>
</dbReference>
<keyword evidence="4" id="KW-0720">Serine protease</keyword>
<evidence type="ECO:0000256" key="1">
    <source>
        <dbReference type="ARBA" id="ARBA00010541"/>
    </source>
</evidence>
<gene>
    <name evidence="7" type="ORF">Ga0080574_TMP1513</name>
</gene>
<dbReference type="Gene3D" id="2.40.10.120">
    <property type="match status" value="1"/>
</dbReference>